<comment type="similarity">
    <text evidence="1">Belongs to the ThrE exporter (TC 2.A.79) family.</text>
</comment>
<feature type="transmembrane region" description="Helical" evidence="2">
    <location>
        <begin position="360"/>
        <end position="383"/>
    </location>
</feature>
<organism evidence="4 5">
    <name type="scientific">Nakamurella antarctica</name>
    <dbReference type="NCBI Taxonomy" id="1902245"/>
    <lineage>
        <taxon>Bacteria</taxon>
        <taxon>Bacillati</taxon>
        <taxon>Actinomycetota</taxon>
        <taxon>Actinomycetes</taxon>
        <taxon>Nakamurellales</taxon>
        <taxon>Nakamurellaceae</taxon>
        <taxon>Nakamurella</taxon>
    </lineage>
</organism>
<keyword evidence="2" id="KW-0472">Membrane</keyword>
<dbReference type="PANTHER" id="PTHR31082">
    <property type="entry name" value="PHEROMONE-REGULATED MEMBRANE PROTEIN 10"/>
    <property type="match status" value="1"/>
</dbReference>
<keyword evidence="2" id="KW-1133">Transmembrane helix</keyword>
<dbReference type="EMBL" id="CP034170">
    <property type="protein sequence ID" value="AZI58922.1"/>
    <property type="molecule type" value="Genomic_DNA"/>
</dbReference>
<sequence length="434" mass="43979">MNFTVEGATGDPSGPEAKSVVIRESLLSVGAALIASGRSVYETEDEVRRLGAAYGAPGTRVSATPTGLLVSVGSNRSVGFEAAGPGLRFDQADAVARIVRDGLRGTLLPEAAIRKVQTAREAPSRVPQWLGYAALLPIAAGISLIVQPGWPNLLAALAGAVVSGGLMKLASKSALIQTLLPVLAAFAVSSLTFLAADHGLLEGPLRTLLAPLAVLLPGALLVTGMSELAAGAMVAGAARLTFGIVQLLLLALGIVAGAKLAFRGSTAGVGQFSDVQLHELGWWAPWLGLLLVGAGVYYNVSAPTGALPWIWLLLLVAFGGQMLGQAWSGAAAGGLIGAVFAAVGAAVIQRIPAGPPQIVVFLPAFWLLVPGSLGLLSTTALATDAESGFGAAISAVGVVTCIALGVLVGSGVGRALIRTFDRRWPRNTKTPSGC</sequence>
<protein>
    <submittedName>
        <fullName evidence="4">Threonine/serine exporter family protein</fullName>
    </submittedName>
</protein>
<evidence type="ECO:0000313" key="4">
    <source>
        <dbReference type="EMBL" id="AZI58922.1"/>
    </source>
</evidence>
<evidence type="ECO:0000313" key="5">
    <source>
        <dbReference type="Proteomes" id="UP000268084"/>
    </source>
</evidence>
<gene>
    <name evidence="4" type="ORF">EH165_13015</name>
</gene>
<dbReference type="Proteomes" id="UP000268084">
    <property type="component" value="Chromosome"/>
</dbReference>
<dbReference type="RefSeq" id="WP_124799826.1">
    <property type="nucleotide sequence ID" value="NZ_CP034170.1"/>
</dbReference>
<feature type="transmembrane region" description="Helical" evidence="2">
    <location>
        <begin position="153"/>
        <end position="171"/>
    </location>
</feature>
<keyword evidence="5" id="KW-1185">Reference proteome</keyword>
<evidence type="ECO:0000256" key="2">
    <source>
        <dbReference type="SAM" id="Phobius"/>
    </source>
</evidence>
<dbReference type="OrthoDB" id="9763957at2"/>
<feature type="domain" description="Threonine/serine exporter-like N-terminal" evidence="3">
    <location>
        <begin position="26"/>
        <end position="260"/>
    </location>
</feature>
<accession>A0A3G8ZNL3</accession>
<feature type="transmembrane region" description="Helical" evidence="2">
    <location>
        <begin position="282"/>
        <end position="300"/>
    </location>
</feature>
<dbReference type="KEGG" id="nak:EH165_13015"/>
<dbReference type="AlphaFoldDB" id="A0A3G8ZNL3"/>
<evidence type="ECO:0000256" key="1">
    <source>
        <dbReference type="ARBA" id="ARBA00034125"/>
    </source>
</evidence>
<dbReference type="Pfam" id="PF06738">
    <property type="entry name" value="ThrE"/>
    <property type="match status" value="1"/>
</dbReference>
<reference evidence="4 5" key="1">
    <citation type="submission" date="2018-11" db="EMBL/GenBank/DDBJ databases">
        <authorList>
            <person name="Da X."/>
        </authorList>
    </citation>
    <scope>NUCLEOTIDE SEQUENCE [LARGE SCALE GENOMIC DNA]</scope>
    <source>
        <strain evidence="4 5">S14-144</strain>
    </source>
</reference>
<feature type="transmembrane region" description="Helical" evidence="2">
    <location>
        <begin position="208"/>
        <end position="228"/>
    </location>
</feature>
<dbReference type="InterPro" id="IPR051361">
    <property type="entry name" value="ThrE/Ser_Exporter"/>
</dbReference>
<evidence type="ECO:0000259" key="3">
    <source>
        <dbReference type="Pfam" id="PF06738"/>
    </source>
</evidence>
<feature type="transmembrane region" description="Helical" evidence="2">
    <location>
        <begin position="240"/>
        <end position="262"/>
    </location>
</feature>
<name>A0A3G8ZNL3_9ACTN</name>
<dbReference type="GO" id="GO:0022857">
    <property type="term" value="F:transmembrane transporter activity"/>
    <property type="evidence" value="ECO:0007669"/>
    <property type="project" value="InterPro"/>
</dbReference>
<reference evidence="4 5" key="2">
    <citation type="submission" date="2018-12" db="EMBL/GenBank/DDBJ databases">
        <title>Nakamurella antarcticus sp. nov., isolated from Antarctica South Shetland Islands soil.</title>
        <authorList>
            <person name="Peng F."/>
        </authorList>
    </citation>
    <scope>NUCLEOTIDE SEQUENCE [LARGE SCALE GENOMIC DNA]</scope>
    <source>
        <strain evidence="4 5">S14-144</strain>
    </source>
</reference>
<feature type="transmembrane region" description="Helical" evidence="2">
    <location>
        <begin position="178"/>
        <end position="196"/>
    </location>
</feature>
<feature type="transmembrane region" description="Helical" evidence="2">
    <location>
        <begin position="330"/>
        <end position="348"/>
    </location>
</feature>
<proteinExistence type="inferred from homology"/>
<feature type="transmembrane region" description="Helical" evidence="2">
    <location>
        <begin position="307"/>
        <end position="324"/>
    </location>
</feature>
<dbReference type="PANTHER" id="PTHR31082:SF4">
    <property type="entry name" value="PHEROMONE-REGULATED MEMBRANE PROTEIN 10"/>
    <property type="match status" value="1"/>
</dbReference>
<keyword evidence="2" id="KW-0812">Transmembrane</keyword>
<feature type="transmembrane region" description="Helical" evidence="2">
    <location>
        <begin position="389"/>
        <end position="417"/>
    </location>
</feature>
<dbReference type="InterPro" id="IPR010619">
    <property type="entry name" value="ThrE-like_N"/>
</dbReference>
<feature type="transmembrane region" description="Helical" evidence="2">
    <location>
        <begin position="129"/>
        <end position="147"/>
    </location>
</feature>